<dbReference type="EMBL" id="BPLR01000798">
    <property type="protein sequence ID" value="GIY97568.1"/>
    <property type="molecule type" value="Genomic_DNA"/>
</dbReference>
<organism evidence="2 3">
    <name type="scientific">Caerostris extrusa</name>
    <name type="common">Bark spider</name>
    <name type="synonym">Caerostris bankana</name>
    <dbReference type="NCBI Taxonomy" id="172846"/>
    <lineage>
        <taxon>Eukaryota</taxon>
        <taxon>Metazoa</taxon>
        <taxon>Ecdysozoa</taxon>
        <taxon>Arthropoda</taxon>
        <taxon>Chelicerata</taxon>
        <taxon>Arachnida</taxon>
        <taxon>Araneae</taxon>
        <taxon>Araneomorphae</taxon>
        <taxon>Entelegynae</taxon>
        <taxon>Araneoidea</taxon>
        <taxon>Araneidae</taxon>
        <taxon>Caerostris</taxon>
    </lineage>
</organism>
<name>A0AAV4XTD0_CAEEX</name>
<dbReference type="AlphaFoldDB" id="A0AAV4XTD0"/>
<keyword evidence="3" id="KW-1185">Reference proteome</keyword>
<sequence>MSHCDKIISKYNINIRHSRVERLTRYQHGFFILSNTSHPGIQVVNLRKSSRRGTPENNSSPPIHGLRSVRQGGAGHMRNNQRISTSMGRVNKSLSELIEQQTSDAHNPDSERLKRQRLSVFANSLGVILQCNGKKFFFLHTKI</sequence>
<accession>A0AAV4XTD0</accession>
<reference evidence="2 3" key="1">
    <citation type="submission" date="2021-06" db="EMBL/GenBank/DDBJ databases">
        <title>Caerostris extrusa draft genome.</title>
        <authorList>
            <person name="Kono N."/>
            <person name="Arakawa K."/>
        </authorList>
    </citation>
    <scope>NUCLEOTIDE SEQUENCE [LARGE SCALE GENOMIC DNA]</scope>
</reference>
<evidence type="ECO:0000313" key="2">
    <source>
        <dbReference type="EMBL" id="GIY97568.1"/>
    </source>
</evidence>
<comment type="caution">
    <text evidence="2">The sequence shown here is derived from an EMBL/GenBank/DDBJ whole genome shotgun (WGS) entry which is preliminary data.</text>
</comment>
<evidence type="ECO:0000256" key="1">
    <source>
        <dbReference type="SAM" id="MobiDB-lite"/>
    </source>
</evidence>
<dbReference type="Proteomes" id="UP001054945">
    <property type="component" value="Unassembled WGS sequence"/>
</dbReference>
<gene>
    <name evidence="2" type="ORF">CEXT_242581</name>
</gene>
<feature type="region of interest" description="Disordered" evidence="1">
    <location>
        <begin position="48"/>
        <end position="85"/>
    </location>
</feature>
<proteinExistence type="predicted"/>
<evidence type="ECO:0000313" key="3">
    <source>
        <dbReference type="Proteomes" id="UP001054945"/>
    </source>
</evidence>
<protein>
    <submittedName>
        <fullName evidence="2">Uncharacterized protein</fullName>
    </submittedName>
</protein>